<keyword evidence="1" id="KW-1133">Transmembrane helix</keyword>
<accession>A0A6J3M3B2</accession>
<evidence type="ECO:0000256" key="1">
    <source>
        <dbReference type="SAM" id="Phobius"/>
    </source>
</evidence>
<organism evidence="3">
    <name type="scientific">Dissoconium aciculare CBS 342.82</name>
    <dbReference type="NCBI Taxonomy" id="1314786"/>
    <lineage>
        <taxon>Eukaryota</taxon>
        <taxon>Fungi</taxon>
        <taxon>Dikarya</taxon>
        <taxon>Ascomycota</taxon>
        <taxon>Pezizomycotina</taxon>
        <taxon>Dothideomycetes</taxon>
        <taxon>Dothideomycetidae</taxon>
        <taxon>Mycosphaerellales</taxon>
        <taxon>Dissoconiaceae</taxon>
        <taxon>Dissoconium</taxon>
    </lineage>
</organism>
<reference evidence="3" key="3">
    <citation type="submission" date="2025-08" db="UniProtKB">
        <authorList>
            <consortium name="RefSeq"/>
        </authorList>
    </citation>
    <scope>IDENTIFICATION</scope>
    <source>
        <strain evidence="3">CBS 342.82</strain>
    </source>
</reference>
<dbReference type="Proteomes" id="UP000504637">
    <property type="component" value="Unplaced"/>
</dbReference>
<keyword evidence="2" id="KW-1185">Reference proteome</keyword>
<feature type="transmembrane region" description="Helical" evidence="1">
    <location>
        <begin position="7"/>
        <end position="31"/>
    </location>
</feature>
<protein>
    <submittedName>
        <fullName evidence="3">Uncharacterized protein</fullName>
    </submittedName>
</protein>
<gene>
    <name evidence="3" type="ORF">K489DRAFT_229998</name>
</gene>
<dbReference type="AlphaFoldDB" id="A0A6J3M3B2"/>
<proteinExistence type="predicted"/>
<reference evidence="3" key="2">
    <citation type="submission" date="2020-04" db="EMBL/GenBank/DDBJ databases">
        <authorList>
            <consortium name="NCBI Genome Project"/>
        </authorList>
    </citation>
    <scope>NUCLEOTIDE SEQUENCE</scope>
    <source>
        <strain evidence="3">CBS 342.82</strain>
    </source>
</reference>
<keyword evidence="1" id="KW-0472">Membrane</keyword>
<evidence type="ECO:0000313" key="2">
    <source>
        <dbReference type="Proteomes" id="UP000504637"/>
    </source>
</evidence>
<dbReference type="RefSeq" id="XP_033459030.1">
    <property type="nucleotide sequence ID" value="XM_033599807.1"/>
</dbReference>
<sequence>MVASGRFVCFVMSAHHCYFVIGTICCCFVIRTHISCSVIRDRSLYSDDDFQCLHPHRFVRGEMRRHNGRLRKLGDSPRSAVATATIVATASSSSSSALPLLPPLLCLPPRPRSSRMRLLLCLLLQRPRVLAPRPLLSPLHQPPRALARLSVSLPASIINFYG</sequence>
<keyword evidence="1" id="KW-0812">Transmembrane</keyword>
<reference evidence="3" key="1">
    <citation type="submission" date="2020-01" db="EMBL/GenBank/DDBJ databases">
        <authorList>
            <consortium name="DOE Joint Genome Institute"/>
            <person name="Haridas S."/>
            <person name="Albert R."/>
            <person name="Binder M."/>
            <person name="Bloem J."/>
            <person name="Labutti K."/>
            <person name="Salamov A."/>
            <person name="Andreopoulos B."/>
            <person name="Baker S.E."/>
            <person name="Barry K."/>
            <person name="Bills G."/>
            <person name="Bluhm B.H."/>
            <person name="Cannon C."/>
            <person name="Castanera R."/>
            <person name="Culley D.E."/>
            <person name="Daum C."/>
            <person name="Ezra D."/>
            <person name="Gonzalez J.B."/>
            <person name="Henrissat B."/>
            <person name="Kuo A."/>
            <person name="Liang C."/>
            <person name="Lipzen A."/>
            <person name="Lutzoni F."/>
            <person name="Magnuson J."/>
            <person name="Mondo S."/>
            <person name="Nolan M."/>
            <person name="Ohm R."/>
            <person name="Pangilinan J."/>
            <person name="Park H.-J."/>
            <person name="Ramirez L."/>
            <person name="Alfaro M."/>
            <person name="Sun H."/>
            <person name="Tritt A."/>
            <person name="Yoshinaga Y."/>
            <person name="Zwiers L.-H."/>
            <person name="Turgeon B.G."/>
            <person name="Goodwin S.B."/>
            <person name="Spatafora J.W."/>
            <person name="Crous P.W."/>
            <person name="Grigoriev I.V."/>
        </authorList>
    </citation>
    <scope>NUCLEOTIDE SEQUENCE</scope>
    <source>
        <strain evidence="3">CBS 342.82</strain>
    </source>
</reference>
<evidence type="ECO:0000313" key="3">
    <source>
        <dbReference type="RefSeq" id="XP_033459030.1"/>
    </source>
</evidence>
<name>A0A6J3M3B2_9PEZI</name>
<dbReference type="GeneID" id="54357606"/>